<feature type="transmembrane region" description="Helical" evidence="1">
    <location>
        <begin position="450"/>
        <end position="467"/>
    </location>
</feature>
<dbReference type="PANTHER" id="PTHR40940">
    <property type="entry name" value="PROTEIN BATD-RELATED"/>
    <property type="match status" value="1"/>
</dbReference>
<evidence type="ECO:0000256" key="1">
    <source>
        <dbReference type="SAM" id="Phobius"/>
    </source>
</evidence>
<sequence length="590" mass="66474">MSLNKMNKIYFYIVFLITTLTFAQEVKFEAKVSKSALGLNEKLQVSFAINQDGDNFSPPNFEGFKVVGGPFQSTNFSWVNGVKSFNRSYSYVLQPRQKGTLTIKSATIEYDGETYKTQPIKITVTNAVEMPKDPNSPDYKAGEGIHLVAEVSKGNPYLNEPITVVYKLYFDPRFTVQNVREVENPKYNGFWSQHIDIAKLEAVPGTYNGQDYAMVVWRKVLLYPQETGVKELEPLKIDLDVLVPVQKNMGGFFTVRDYENVSKTVSAGAKSITVKPLPEEGKPSSFKGAVGNFDFKVKPSKTELKSGESLDLEISVSGDGNLKLFNLPKPEFASAFEVFDPQHQEQVQTPLSGMTGKISDTYTLIPQVKGKYTIKPIEFSYFDIATKSYKTITSEAIEINVLQGKENVASNENNSANKQKVEKYNTFQFIKLNSEFQALAKEDFFGSSKFYMLLFAPFLLIPIIILAKKKKEAIDADVVGNKIRRNTKLAKKFLSEAKKQLGNKVPFYMAMEKAMHNFLKAKLHLETSEMSKENIQELLLAKNANSEIVSEFIALMNDCEFARYTPSSDVAMQKDYDRAVTLISDLEKQL</sequence>
<keyword evidence="1" id="KW-1133">Transmembrane helix</keyword>
<protein>
    <recommendedName>
        <fullName evidence="4">Oxygen tolerance</fullName>
    </recommendedName>
</protein>
<dbReference type="Proteomes" id="UP000825258">
    <property type="component" value="Chromosome"/>
</dbReference>
<gene>
    <name evidence="2" type="primary">batD</name>
    <name evidence="2" type="ORF">KK2020170_06080</name>
</gene>
<name>A0ABM7S459_9FLAO</name>
<keyword evidence="3" id="KW-1185">Reference proteome</keyword>
<keyword evidence="1" id="KW-0812">Transmembrane</keyword>
<evidence type="ECO:0000313" key="2">
    <source>
        <dbReference type="EMBL" id="BCY27740.1"/>
    </source>
</evidence>
<accession>A0ABM7S459</accession>
<dbReference type="InterPro" id="IPR025738">
    <property type="entry name" value="BatD"/>
</dbReference>
<dbReference type="EMBL" id="AP024749">
    <property type="protein sequence ID" value="BCY27740.1"/>
    <property type="molecule type" value="Genomic_DNA"/>
</dbReference>
<evidence type="ECO:0000313" key="3">
    <source>
        <dbReference type="Proteomes" id="UP000825258"/>
    </source>
</evidence>
<evidence type="ECO:0008006" key="4">
    <source>
        <dbReference type="Google" id="ProtNLM"/>
    </source>
</evidence>
<reference evidence="2 3" key="1">
    <citation type="submission" date="2021-06" db="EMBL/GenBank/DDBJ databases">
        <title>Whole genome sequences of Flavobacterium sp. KK2020170 and assembly.</title>
        <authorList>
            <person name="Kitahara K."/>
            <person name="Miyoshi S."/>
            <person name="Uesaka K."/>
        </authorList>
    </citation>
    <scope>NUCLEOTIDE SEQUENCE [LARGE SCALE GENOMIC DNA]</scope>
    <source>
        <strain evidence="2 3">KK2020170</strain>
    </source>
</reference>
<proteinExistence type="predicted"/>
<keyword evidence="1" id="KW-0472">Membrane</keyword>
<dbReference type="PANTHER" id="PTHR40940:SF2">
    <property type="entry name" value="BATD"/>
    <property type="match status" value="1"/>
</dbReference>
<dbReference type="Pfam" id="PF13584">
    <property type="entry name" value="BatD"/>
    <property type="match status" value="2"/>
</dbReference>
<organism evidence="2 3">
    <name type="scientific">Flavobacterium okayamense</name>
    <dbReference type="NCBI Taxonomy" id="2830782"/>
    <lineage>
        <taxon>Bacteria</taxon>
        <taxon>Pseudomonadati</taxon>
        <taxon>Bacteroidota</taxon>
        <taxon>Flavobacteriia</taxon>
        <taxon>Flavobacteriales</taxon>
        <taxon>Flavobacteriaceae</taxon>
        <taxon>Flavobacterium</taxon>
    </lineage>
</organism>